<dbReference type="Gene3D" id="1.10.10.10">
    <property type="entry name" value="Winged helix-like DNA-binding domain superfamily/Winged helix DNA-binding domain"/>
    <property type="match status" value="1"/>
</dbReference>
<name>M2ZZ61_STRM1</name>
<dbReference type="PROSITE" id="PS50043">
    <property type="entry name" value="HTH_LUXR_2"/>
    <property type="match status" value="1"/>
</dbReference>
<dbReference type="PANTHER" id="PTHR16305:SF35">
    <property type="entry name" value="TRANSCRIPTIONAL ACTIVATOR DOMAIN"/>
    <property type="match status" value="1"/>
</dbReference>
<dbReference type="PANTHER" id="PTHR16305">
    <property type="entry name" value="TESTICULAR SOLUBLE ADENYLYL CYCLASE"/>
    <property type="match status" value="1"/>
</dbReference>
<proteinExistence type="predicted"/>
<keyword evidence="1" id="KW-0547">Nucleotide-binding</keyword>
<dbReference type="InterPro" id="IPR011990">
    <property type="entry name" value="TPR-like_helical_dom_sf"/>
</dbReference>
<dbReference type="SUPFAM" id="SSF46894">
    <property type="entry name" value="C-terminal effector domain of the bipartite response regulators"/>
    <property type="match status" value="1"/>
</dbReference>
<dbReference type="CDD" id="cd06170">
    <property type="entry name" value="LuxR_C_like"/>
    <property type="match status" value="1"/>
</dbReference>
<dbReference type="eggNOG" id="COG2909">
    <property type="taxonomic scope" value="Bacteria"/>
</dbReference>
<dbReference type="InterPro" id="IPR041664">
    <property type="entry name" value="AAA_16"/>
</dbReference>
<dbReference type="GO" id="GO:0005737">
    <property type="term" value="C:cytoplasm"/>
    <property type="evidence" value="ECO:0007669"/>
    <property type="project" value="TreeGrafter"/>
</dbReference>
<evidence type="ECO:0000259" key="4">
    <source>
        <dbReference type="PROSITE" id="PS50043"/>
    </source>
</evidence>
<evidence type="ECO:0000256" key="3">
    <source>
        <dbReference type="SAM" id="MobiDB-lite"/>
    </source>
</evidence>
<dbReference type="SUPFAM" id="SSF48452">
    <property type="entry name" value="TPR-like"/>
    <property type="match status" value="1"/>
</dbReference>
<dbReference type="PATRIC" id="fig|1223523.3.peg.4718"/>
<dbReference type="InterPro" id="IPR036388">
    <property type="entry name" value="WH-like_DNA-bd_sf"/>
</dbReference>
<dbReference type="EMBL" id="AORZ01000090">
    <property type="protein sequence ID" value="EME98073.1"/>
    <property type="molecule type" value="Genomic_DNA"/>
</dbReference>
<dbReference type="Pfam" id="PF00196">
    <property type="entry name" value="GerE"/>
    <property type="match status" value="1"/>
</dbReference>
<dbReference type="GO" id="GO:0004016">
    <property type="term" value="F:adenylate cyclase activity"/>
    <property type="evidence" value="ECO:0007669"/>
    <property type="project" value="TreeGrafter"/>
</dbReference>
<sequence length="1013" mass="104570">MTGMLHGRSGELRTLDRLLADARQGRSGALLLRGEAGIGKSVLLDHAARAAREAGMRVLRGTGVEAEGELPYAGLHLMLSGVLDRVAGLPAAQAEALRSAFGMASDGTGGDRFLVGLAVLTLLDGLAEEGPLLCVVDDAHWLDRESADALLFAVRRLGAEPIAVLLAVREDDAPAFPAPGVPELRLGGLDAESAGALLDESAAGLPRHARELVLKEAAGNPLALRELPTVQGEAERYASPYGMAALPPHSRLLRAFTTAVAALPDRTRSLLLVAAAAGGADLATVLGAAERFDASLDDLEAAERARLLGLVDGRLAFRHPLVRTAVYQDAPASRRIAAHRALADALAGRPDQADQRAWHLAAAATGPDPETARLLEESAERARARGSSRAVAAAYERAAELTPDAAGRCRRLTAAARAAADAGRPSHAEELAGRAVALADGPDALAGAVRIKAEALDEQGRSRDAYALLTGVVPDLVGGVPSLVGQASGVAGHASGVAEAVAGPAGEASSAAKAVADPASGRAGQASGPAGAVAGANRVASGPDRDAVEPAGHASELVGATPAPDRVAPDSGRYTPAPAGPAPDLVGPLLFQAAQAAWHAGDQGALDRTAVRAAELGVPEAGRIAALARLAAGQHRCGPGDPDAGADAVRQLIGADGESAADLREAVRLGWWHLFAGDLPAARDLAVGLERRCRESGAIGTLALVQMLLARVRLLLGLHREALATATEGMRVAEDTGHARVRVHLATVLAQLAAVRGDEEAVRELTAEALARGVAPGTVHAACALALLDLGLGRTEAAFDRLSAVAGGPDRQGVIGSLPDLVEAAARLDRPEGGQSALAWYERHAAAYPRPWTEAVAERCRALLAPDPAAAGSRFVRALELHREGGSGFERARTELLYGEHLRRRRQTSEARPPLRAALDTFDRLGAVVWAERARAELRASGESQGAPAAAPGLLDRLTPQEAQVARLAAEGLSNRDIGARLFISPRTAGYHLSNVYPKLGISSRRELVRLGL</sequence>
<dbReference type="AlphaFoldDB" id="M2ZZ61"/>
<dbReference type="GO" id="GO:0006355">
    <property type="term" value="P:regulation of DNA-templated transcription"/>
    <property type="evidence" value="ECO:0007669"/>
    <property type="project" value="InterPro"/>
</dbReference>
<dbReference type="InterPro" id="IPR000792">
    <property type="entry name" value="Tscrpt_reg_LuxR_C"/>
</dbReference>
<keyword evidence="2" id="KW-0067">ATP-binding</keyword>
<dbReference type="PRINTS" id="PR00038">
    <property type="entry name" value="HTHLUXR"/>
</dbReference>
<dbReference type="SUPFAM" id="SSF52540">
    <property type="entry name" value="P-loop containing nucleoside triphosphate hydrolases"/>
    <property type="match status" value="1"/>
</dbReference>
<protein>
    <submittedName>
        <fullName evidence="5">LuxR family transcriptional regulator</fullName>
    </submittedName>
</protein>
<feature type="domain" description="HTH luxR-type" evidence="4">
    <location>
        <begin position="951"/>
        <end position="1013"/>
    </location>
</feature>
<dbReference type="Pfam" id="PF13191">
    <property type="entry name" value="AAA_16"/>
    <property type="match status" value="1"/>
</dbReference>
<evidence type="ECO:0000313" key="6">
    <source>
        <dbReference type="Proteomes" id="UP000011740"/>
    </source>
</evidence>
<dbReference type="GO" id="GO:0003677">
    <property type="term" value="F:DNA binding"/>
    <property type="evidence" value="ECO:0007669"/>
    <property type="project" value="InterPro"/>
</dbReference>
<evidence type="ECO:0000313" key="5">
    <source>
        <dbReference type="EMBL" id="EME98073.1"/>
    </source>
</evidence>
<accession>M2ZZ61</accession>
<dbReference type="SMART" id="SM00421">
    <property type="entry name" value="HTH_LUXR"/>
    <property type="match status" value="1"/>
</dbReference>
<comment type="caution">
    <text evidence="5">The sequence shown here is derived from an EMBL/GenBank/DDBJ whole genome shotgun (WGS) entry which is preliminary data.</text>
</comment>
<evidence type="ECO:0000256" key="1">
    <source>
        <dbReference type="ARBA" id="ARBA00022741"/>
    </source>
</evidence>
<dbReference type="STRING" id="1223523.H340_23188"/>
<dbReference type="InterPro" id="IPR027417">
    <property type="entry name" value="P-loop_NTPase"/>
</dbReference>
<dbReference type="GO" id="GO:0005524">
    <property type="term" value="F:ATP binding"/>
    <property type="evidence" value="ECO:0007669"/>
    <property type="project" value="UniProtKB-KW"/>
</dbReference>
<dbReference type="Proteomes" id="UP000011740">
    <property type="component" value="Unassembled WGS sequence"/>
</dbReference>
<reference evidence="5 6" key="1">
    <citation type="journal article" date="2013" name="Genome Announc.">
        <title>Whole-Genome Shotgun Assembly and Analysis of the Genome of Streptomyces mobaraensis DSM 40847, a Strain for Industrial Production of Microbial Transglutaminase.</title>
        <authorList>
            <person name="Yang H."/>
            <person name="He T."/>
            <person name="Wu W."/>
            <person name="Zhu W."/>
            <person name="Lu B."/>
            <person name="Sun W."/>
        </authorList>
    </citation>
    <scope>NUCLEOTIDE SEQUENCE [LARGE SCALE GENOMIC DNA]</scope>
    <source>
        <strain evidence="5 6">DSM 40847</strain>
    </source>
</reference>
<evidence type="ECO:0000256" key="2">
    <source>
        <dbReference type="ARBA" id="ARBA00022840"/>
    </source>
</evidence>
<feature type="region of interest" description="Disordered" evidence="3">
    <location>
        <begin position="519"/>
        <end position="580"/>
    </location>
</feature>
<organism evidence="5 6">
    <name type="scientific">Streptomyces mobaraensis (strain ATCC 29032 / DSM 40847 / JCM 4168 / NBRC 13819 / NCIMB 11159 / IPCR 16-22)</name>
    <dbReference type="NCBI Taxonomy" id="1223523"/>
    <lineage>
        <taxon>Bacteria</taxon>
        <taxon>Bacillati</taxon>
        <taxon>Actinomycetota</taxon>
        <taxon>Actinomycetes</taxon>
        <taxon>Kitasatosporales</taxon>
        <taxon>Streptomycetaceae</taxon>
        <taxon>Streptomyces</taxon>
    </lineage>
</organism>
<gene>
    <name evidence="5" type="ORF">H340_23188</name>
</gene>
<dbReference type="InterPro" id="IPR016032">
    <property type="entry name" value="Sig_transdc_resp-reg_C-effctor"/>
</dbReference>